<keyword evidence="3 9" id="KW-0808">Transferase</keyword>
<feature type="transmembrane region" description="Helical" evidence="8">
    <location>
        <begin position="6"/>
        <end position="25"/>
    </location>
</feature>
<feature type="transmembrane region" description="Helical" evidence="8">
    <location>
        <begin position="320"/>
        <end position="344"/>
    </location>
</feature>
<feature type="transmembrane region" description="Helical" evidence="8">
    <location>
        <begin position="46"/>
        <end position="69"/>
    </location>
</feature>
<feature type="transmembrane region" description="Helical" evidence="8">
    <location>
        <begin position="244"/>
        <end position="264"/>
    </location>
</feature>
<evidence type="ECO:0000256" key="5">
    <source>
        <dbReference type="ARBA" id="ARBA00022989"/>
    </source>
</evidence>
<protein>
    <submittedName>
        <fullName evidence="9">UDP-GlcNAc:undecaprenyl-phosphate GlcNAc-1-phosphate transferase</fullName>
    </submittedName>
</protein>
<organism evidence="9 10">
    <name type="scientific">Chryseobacterium vrystaatense</name>
    <dbReference type="NCBI Taxonomy" id="307480"/>
    <lineage>
        <taxon>Bacteria</taxon>
        <taxon>Pseudomonadati</taxon>
        <taxon>Bacteroidota</taxon>
        <taxon>Flavobacteriia</taxon>
        <taxon>Flavobacteriales</taxon>
        <taxon>Weeksellaceae</taxon>
        <taxon>Chryseobacterium group</taxon>
        <taxon>Chryseobacterium</taxon>
    </lineage>
</organism>
<dbReference type="InterPro" id="IPR000715">
    <property type="entry name" value="Glycosyl_transferase_4"/>
</dbReference>
<comment type="cofactor">
    <cofactor evidence="7">
        <name>Mg(2+)</name>
        <dbReference type="ChEBI" id="CHEBI:18420"/>
    </cofactor>
</comment>
<feature type="transmembrane region" description="Helical" evidence="8">
    <location>
        <begin position="296"/>
        <end position="314"/>
    </location>
</feature>
<evidence type="ECO:0000313" key="10">
    <source>
        <dbReference type="Proteomes" id="UP000184108"/>
    </source>
</evidence>
<dbReference type="GO" id="GO:0005886">
    <property type="term" value="C:plasma membrane"/>
    <property type="evidence" value="ECO:0007669"/>
    <property type="project" value="UniProtKB-SubCell"/>
</dbReference>
<gene>
    <name evidence="9" type="ORF">SAMN02787073_3575</name>
</gene>
<feature type="transmembrane region" description="Helical" evidence="8">
    <location>
        <begin position="132"/>
        <end position="149"/>
    </location>
</feature>
<dbReference type="InterPro" id="IPR018480">
    <property type="entry name" value="PNAcMuramoyl-5peptid_Trfase_CS"/>
</dbReference>
<dbReference type="CDD" id="cd06853">
    <property type="entry name" value="GT_WecA_like"/>
    <property type="match status" value="1"/>
</dbReference>
<proteinExistence type="predicted"/>
<dbReference type="GO" id="GO:0046872">
    <property type="term" value="F:metal ion binding"/>
    <property type="evidence" value="ECO:0007669"/>
    <property type="project" value="UniProtKB-KW"/>
</dbReference>
<reference evidence="10" key="1">
    <citation type="submission" date="2016-11" db="EMBL/GenBank/DDBJ databases">
        <authorList>
            <person name="Varghese N."/>
            <person name="Submissions S."/>
        </authorList>
    </citation>
    <scope>NUCLEOTIDE SEQUENCE [LARGE SCALE GENOMIC DNA]</scope>
    <source>
        <strain evidence="10">YR203</strain>
    </source>
</reference>
<keyword evidence="5 8" id="KW-1133">Transmembrane helix</keyword>
<evidence type="ECO:0000256" key="1">
    <source>
        <dbReference type="ARBA" id="ARBA00004651"/>
    </source>
</evidence>
<feature type="transmembrane region" description="Helical" evidence="8">
    <location>
        <begin position="103"/>
        <end position="126"/>
    </location>
</feature>
<evidence type="ECO:0000256" key="7">
    <source>
        <dbReference type="PIRSR" id="PIRSR600715-1"/>
    </source>
</evidence>
<feature type="transmembrane region" description="Helical" evidence="8">
    <location>
        <begin position="185"/>
        <end position="204"/>
    </location>
</feature>
<keyword evidence="2" id="KW-1003">Cell membrane</keyword>
<evidence type="ECO:0000256" key="3">
    <source>
        <dbReference type="ARBA" id="ARBA00022679"/>
    </source>
</evidence>
<dbReference type="PANTHER" id="PTHR22926">
    <property type="entry name" value="PHOSPHO-N-ACETYLMURAMOYL-PENTAPEPTIDE-TRANSFERASE"/>
    <property type="match status" value="1"/>
</dbReference>
<evidence type="ECO:0000256" key="8">
    <source>
        <dbReference type="SAM" id="Phobius"/>
    </source>
</evidence>
<dbReference type="EMBL" id="FQVE01000004">
    <property type="protein sequence ID" value="SHG10839.1"/>
    <property type="molecule type" value="Genomic_DNA"/>
</dbReference>
<feature type="transmembrane region" description="Helical" evidence="8">
    <location>
        <begin position="161"/>
        <end position="179"/>
    </location>
</feature>
<comment type="subcellular location">
    <subcellularLocation>
        <location evidence="1">Cell membrane</location>
        <topology evidence="1">Multi-pass membrane protein</topology>
    </subcellularLocation>
</comment>
<dbReference type="AlphaFoldDB" id="A0A1M5H494"/>
<dbReference type="GO" id="GO:0009103">
    <property type="term" value="P:lipopolysaccharide biosynthetic process"/>
    <property type="evidence" value="ECO:0007669"/>
    <property type="project" value="TreeGrafter"/>
</dbReference>
<evidence type="ECO:0000256" key="2">
    <source>
        <dbReference type="ARBA" id="ARBA00022475"/>
    </source>
</evidence>
<feature type="binding site" evidence="7">
    <location>
        <position position="153"/>
    </location>
    <ligand>
        <name>Mg(2+)</name>
        <dbReference type="ChEBI" id="CHEBI:18420"/>
    </ligand>
</feature>
<keyword evidence="6 8" id="KW-0472">Membrane</keyword>
<evidence type="ECO:0000313" key="9">
    <source>
        <dbReference type="EMBL" id="SHG10839.1"/>
    </source>
</evidence>
<keyword evidence="7" id="KW-0479">Metal-binding</keyword>
<keyword evidence="4 8" id="KW-0812">Transmembrane</keyword>
<evidence type="ECO:0000256" key="4">
    <source>
        <dbReference type="ARBA" id="ARBA00022692"/>
    </source>
</evidence>
<dbReference type="RefSeq" id="WP_083536220.1">
    <property type="nucleotide sequence ID" value="NZ_FQVE01000004.1"/>
</dbReference>
<dbReference type="Pfam" id="PF00953">
    <property type="entry name" value="Glycos_transf_4"/>
    <property type="match status" value="1"/>
</dbReference>
<sequence length="356" mass="39644">MKNCIELSILGILAFILSMCIIPMMRTAAQKLKLVDIPNSRKVHQTAIPLIGGLVIGIVVILLMGVTVSNSLKEILPIIITSYIMLLVGTLDDKTDIKAIYKLGIQLCVSVIIATSGIRISSLYGLFGVYEINIYLQYILTVLVITTAVNSFNLIDGIDGLAGSVAGIGFGLFFIITLIEGNVSLARIGILFIGSILAFLKYNFSKKNKIFLGNSGALFLGYLLICLGIYITKFDHSTAHNFPYGIFFILFVFTIPVIDSVRVYTDRILRGKSAFKADKTHIHHHLLQLGLSHKKITLIFLSINVFVLAIQIIFFKSYSIYTILFSFLVFILIFKLIKTINLFLTWKNNIKQMENS</sequence>
<evidence type="ECO:0000256" key="6">
    <source>
        <dbReference type="ARBA" id="ARBA00023136"/>
    </source>
</evidence>
<dbReference type="PANTHER" id="PTHR22926:SF3">
    <property type="entry name" value="UNDECAPRENYL-PHOSPHATE ALPHA-N-ACETYLGLUCOSAMINYL 1-PHOSPHATE TRANSFERASE"/>
    <property type="match status" value="1"/>
</dbReference>
<dbReference type="Proteomes" id="UP000184108">
    <property type="component" value="Unassembled WGS sequence"/>
</dbReference>
<dbReference type="GO" id="GO:0071555">
    <property type="term" value="P:cell wall organization"/>
    <property type="evidence" value="ECO:0007669"/>
    <property type="project" value="TreeGrafter"/>
</dbReference>
<dbReference type="GO" id="GO:0044038">
    <property type="term" value="P:cell wall macromolecule biosynthetic process"/>
    <property type="evidence" value="ECO:0007669"/>
    <property type="project" value="TreeGrafter"/>
</dbReference>
<accession>A0A1M5H494</accession>
<feature type="transmembrane region" description="Helical" evidence="8">
    <location>
        <begin position="211"/>
        <end position="232"/>
    </location>
</feature>
<keyword evidence="7" id="KW-0460">Magnesium</keyword>
<dbReference type="PROSITE" id="PS01348">
    <property type="entry name" value="MRAY_2"/>
    <property type="match status" value="1"/>
</dbReference>
<dbReference type="GO" id="GO:0016780">
    <property type="term" value="F:phosphotransferase activity, for other substituted phosphate groups"/>
    <property type="evidence" value="ECO:0007669"/>
    <property type="project" value="InterPro"/>
</dbReference>
<name>A0A1M5H494_9FLAO</name>